<evidence type="ECO:0000313" key="3">
    <source>
        <dbReference type="Proteomes" id="UP001296776"/>
    </source>
</evidence>
<organism evidence="2 3">
    <name type="scientific">Halochromatium glycolicum</name>
    <dbReference type="NCBI Taxonomy" id="85075"/>
    <lineage>
        <taxon>Bacteria</taxon>
        <taxon>Pseudomonadati</taxon>
        <taxon>Pseudomonadota</taxon>
        <taxon>Gammaproteobacteria</taxon>
        <taxon>Chromatiales</taxon>
        <taxon>Chromatiaceae</taxon>
        <taxon>Halochromatium</taxon>
    </lineage>
</organism>
<protein>
    <submittedName>
        <fullName evidence="2">Uncharacterized protein</fullName>
    </submittedName>
</protein>
<evidence type="ECO:0000256" key="1">
    <source>
        <dbReference type="SAM" id="MobiDB-lite"/>
    </source>
</evidence>
<dbReference type="AlphaFoldDB" id="A0AAJ0U3I7"/>
<reference evidence="2" key="1">
    <citation type="submission" date="2017-08" db="EMBL/GenBank/DDBJ databases">
        <authorList>
            <person name="Imhoff J.F."/>
            <person name="Rahn T."/>
            <person name="Kuenzel S."/>
            <person name="Neulinger S.C."/>
        </authorList>
    </citation>
    <scope>NUCLEOTIDE SEQUENCE</scope>
    <source>
        <strain evidence="2">DSM 11080</strain>
    </source>
</reference>
<evidence type="ECO:0000313" key="2">
    <source>
        <dbReference type="EMBL" id="MBK1704551.1"/>
    </source>
</evidence>
<feature type="compositionally biased region" description="Pro residues" evidence="1">
    <location>
        <begin position="84"/>
        <end position="100"/>
    </location>
</feature>
<gene>
    <name evidence="2" type="ORF">CKO40_08370</name>
</gene>
<keyword evidence="3" id="KW-1185">Reference proteome</keyword>
<proteinExistence type="predicted"/>
<reference evidence="2" key="2">
    <citation type="journal article" date="2020" name="Microorganisms">
        <title>Osmotic Adaptation and Compatible Solute Biosynthesis of Phototrophic Bacteria as Revealed from Genome Analyses.</title>
        <authorList>
            <person name="Imhoff J.F."/>
            <person name="Rahn T."/>
            <person name="Kunzel S."/>
            <person name="Keller A."/>
            <person name="Neulinger S.C."/>
        </authorList>
    </citation>
    <scope>NUCLEOTIDE SEQUENCE</scope>
    <source>
        <strain evidence="2">DSM 11080</strain>
    </source>
</reference>
<accession>A0AAJ0U3I7</accession>
<dbReference type="EMBL" id="NRSJ01000011">
    <property type="protein sequence ID" value="MBK1704551.1"/>
    <property type="molecule type" value="Genomic_DNA"/>
</dbReference>
<feature type="region of interest" description="Disordered" evidence="1">
    <location>
        <begin position="83"/>
        <end position="124"/>
    </location>
</feature>
<comment type="caution">
    <text evidence="2">The sequence shown here is derived from an EMBL/GenBank/DDBJ whole genome shotgun (WGS) entry which is preliminary data.</text>
</comment>
<dbReference type="Proteomes" id="UP001296776">
    <property type="component" value="Unassembled WGS sequence"/>
</dbReference>
<name>A0AAJ0U3I7_9GAMM</name>
<sequence length="139" mass="14914">MERCPNCRARSDGSESCRRCGMDHSRLLAAERAADACLRRAVAALAVNDTATAEQALHCALSLQHDPLAKALLGLIQAHREPSPFEPPIAEPPIAGPPIADPNASTAEPSVQAHACPPPRGGWKGLLTDLRSRLHRHRQ</sequence>